<keyword evidence="3" id="KW-0645">Protease</keyword>
<feature type="transmembrane region" description="Helical" evidence="1">
    <location>
        <begin position="184"/>
        <end position="201"/>
    </location>
</feature>
<keyword evidence="4" id="KW-1185">Reference proteome</keyword>
<feature type="transmembrane region" description="Helical" evidence="1">
    <location>
        <begin position="121"/>
        <end position="140"/>
    </location>
</feature>
<dbReference type="EMBL" id="FRDF01000008">
    <property type="protein sequence ID" value="SHN56933.1"/>
    <property type="molecule type" value="Genomic_DNA"/>
</dbReference>
<name>A0A1M7SEP0_9SPHN</name>
<dbReference type="Pfam" id="PF02517">
    <property type="entry name" value="Rce1-like"/>
    <property type="match status" value="1"/>
</dbReference>
<evidence type="ECO:0000313" key="4">
    <source>
        <dbReference type="Proteomes" id="UP000184391"/>
    </source>
</evidence>
<feature type="transmembrane region" description="Helical" evidence="1">
    <location>
        <begin position="207"/>
        <end position="226"/>
    </location>
</feature>
<keyword evidence="1" id="KW-0472">Membrane</keyword>
<dbReference type="GO" id="GO:0004175">
    <property type="term" value="F:endopeptidase activity"/>
    <property type="evidence" value="ECO:0007669"/>
    <property type="project" value="UniProtKB-ARBA"/>
</dbReference>
<proteinExistence type="predicted"/>
<feature type="transmembrane region" description="Helical" evidence="1">
    <location>
        <begin position="49"/>
        <end position="75"/>
    </location>
</feature>
<feature type="transmembrane region" description="Helical" evidence="1">
    <location>
        <begin position="146"/>
        <end position="164"/>
    </location>
</feature>
<dbReference type="Proteomes" id="UP000184391">
    <property type="component" value="Unassembled WGS sequence"/>
</dbReference>
<evidence type="ECO:0000259" key="2">
    <source>
        <dbReference type="Pfam" id="PF02517"/>
    </source>
</evidence>
<keyword evidence="3" id="KW-0378">Hydrolase</keyword>
<reference evidence="4" key="1">
    <citation type="submission" date="2016-12" db="EMBL/GenBank/DDBJ databases">
        <authorList>
            <person name="Varghese N."/>
            <person name="Submissions S."/>
        </authorList>
    </citation>
    <scope>NUCLEOTIDE SEQUENCE [LARGE SCALE GENOMIC DNA]</scope>
    <source>
        <strain evidence="4">DSM 11032</strain>
    </source>
</reference>
<protein>
    <submittedName>
        <fullName evidence="3">CAAX protease self-immunity</fullName>
    </submittedName>
</protein>
<dbReference type="STRING" id="198312.SAMN02745193_01541"/>
<organism evidence="3 4">
    <name type="scientific">Erythrobacter sanguineus</name>
    <dbReference type="NCBI Taxonomy" id="198312"/>
    <lineage>
        <taxon>Bacteria</taxon>
        <taxon>Pseudomonadati</taxon>
        <taxon>Pseudomonadota</taxon>
        <taxon>Alphaproteobacteria</taxon>
        <taxon>Sphingomonadales</taxon>
        <taxon>Erythrobacteraceae</taxon>
        <taxon>Erythrobacter/Porphyrobacter group</taxon>
        <taxon>Erythrobacter</taxon>
    </lineage>
</organism>
<dbReference type="InterPro" id="IPR003675">
    <property type="entry name" value="Rce1/LyrA-like_dom"/>
</dbReference>
<dbReference type="GO" id="GO:0080120">
    <property type="term" value="P:CAAX-box protein maturation"/>
    <property type="evidence" value="ECO:0007669"/>
    <property type="project" value="UniProtKB-ARBA"/>
</dbReference>
<gene>
    <name evidence="3" type="ORF">SAMN02745193_01541</name>
</gene>
<dbReference type="GO" id="GO:0006508">
    <property type="term" value="P:proteolysis"/>
    <property type="evidence" value="ECO:0007669"/>
    <property type="project" value="UniProtKB-KW"/>
</dbReference>
<keyword evidence="1" id="KW-0812">Transmembrane</keyword>
<sequence length="254" mass="27335">MSAGLTPMADADARPLVPRAMSLCERVADAARFMLRPTPHGPPVSWGRALVAALLVVFAFDLALDVLVAAVTALLDARLDFLPDPVEQDTTLVEDLFGFLVLAPVLEELVYRGWLTGRVAALRFAVYGFAALAIFGASLFVSADMAMPLALAGVAVVLAGLVQWSLTRARDTAVPAWFTRHFRWFVWGSTLLFGLAHLGNYEAISSPLGLLVVLPQTIGGLLLAYTRTRLGLGAAMAHHAAYNAVFLAVDYGWW</sequence>
<dbReference type="RefSeq" id="WP_072674086.1">
    <property type="nucleotide sequence ID" value="NZ_FRDF01000008.1"/>
</dbReference>
<accession>A0A1M7SEP0</accession>
<dbReference type="AlphaFoldDB" id="A0A1M7SEP0"/>
<feature type="domain" description="CAAX prenyl protease 2/Lysostaphin resistance protein A-like" evidence="2">
    <location>
        <begin position="177"/>
        <end position="245"/>
    </location>
</feature>
<dbReference type="OrthoDB" id="7427644at2"/>
<keyword evidence="1" id="KW-1133">Transmembrane helix</keyword>
<evidence type="ECO:0000313" key="3">
    <source>
        <dbReference type="EMBL" id="SHN56933.1"/>
    </source>
</evidence>
<evidence type="ECO:0000256" key="1">
    <source>
        <dbReference type="SAM" id="Phobius"/>
    </source>
</evidence>